<evidence type="ECO:0000256" key="1">
    <source>
        <dbReference type="SAM" id="MobiDB-lite"/>
    </source>
</evidence>
<protein>
    <submittedName>
        <fullName evidence="3">DDE-type integrase/transposase/recombinase</fullName>
    </submittedName>
</protein>
<dbReference type="InterPro" id="IPR036397">
    <property type="entry name" value="RNaseH_sf"/>
</dbReference>
<organism evidence="3 4">
    <name type="scientific">Luteococcus sanguinis</name>
    <dbReference type="NCBI Taxonomy" id="174038"/>
    <lineage>
        <taxon>Bacteria</taxon>
        <taxon>Bacillati</taxon>
        <taxon>Actinomycetota</taxon>
        <taxon>Actinomycetes</taxon>
        <taxon>Propionibacteriales</taxon>
        <taxon>Propionibacteriaceae</taxon>
        <taxon>Luteococcus</taxon>
    </lineage>
</organism>
<dbReference type="SUPFAM" id="SSF53098">
    <property type="entry name" value="Ribonuclease H-like"/>
    <property type="match status" value="1"/>
</dbReference>
<dbReference type="Gene3D" id="3.30.420.10">
    <property type="entry name" value="Ribonuclease H-like superfamily/Ribonuclease H"/>
    <property type="match status" value="1"/>
</dbReference>
<dbReference type="InterPro" id="IPR001584">
    <property type="entry name" value="Integrase_cat-core"/>
</dbReference>
<gene>
    <name evidence="3" type="ORF">ACFP57_00020</name>
</gene>
<reference evidence="4" key="1">
    <citation type="journal article" date="2019" name="Int. J. Syst. Evol. Microbiol.">
        <title>The Global Catalogue of Microorganisms (GCM) 10K type strain sequencing project: providing services to taxonomists for standard genome sequencing and annotation.</title>
        <authorList>
            <consortium name="The Broad Institute Genomics Platform"/>
            <consortium name="The Broad Institute Genome Sequencing Center for Infectious Disease"/>
            <person name="Wu L."/>
            <person name="Ma J."/>
        </authorList>
    </citation>
    <scope>NUCLEOTIDE SEQUENCE [LARGE SCALE GENOMIC DNA]</scope>
    <source>
        <strain evidence="4">CGMCC 1.15277</strain>
    </source>
</reference>
<evidence type="ECO:0000313" key="4">
    <source>
        <dbReference type="Proteomes" id="UP001596266"/>
    </source>
</evidence>
<feature type="domain" description="Integrase catalytic" evidence="2">
    <location>
        <begin position="24"/>
        <end position="61"/>
    </location>
</feature>
<dbReference type="Pfam" id="PF00665">
    <property type="entry name" value="rve"/>
    <property type="match status" value="1"/>
</dbReference>
<accession>A0ABW1WZV1</accession>
<name>A0ABW1WZV1_9ACTN</name>
<dbReference type="RefSeq" id="WP_386769063.1">
    <property type="nucleotide sequence ID" value="NZ_BAAAKI010000020.1"/>
</dbReference>
<sequence>MRGDPDGRHRSRRQGGDLARGRGQPRHLPHTDRGSTYTATSFTRLCADLGIRQSMGRVGSCLLTG</sequence>
<feature type="region of interest" description="Disordered" evidence="1">
    <location>
        <begin position="1"/>
        <end position="39"/>
    </location>
</feature>
<dbReference type="Proteomes" id="UP001596266">
    <property type="component" value="Unassembled WGS sequence"/>
</dbReference>
<proteinExistence type="predicted"/>
<comment type="caution">
    <text evidence="3">The sequence shown here is derived from an EMBL/GenBank/DDBJ whole genome shotgun (WGS) entry which is preliminary data.</text>
</comment>
<evidence type="ECO:0000313" key="3">
    <source>
        <dbReference type="EMBL" id="MFC6395382.1"/>
    </source>
</evidence>
<keyword evidence="4" id="KW-1185">Reference proteome</keyword>
<evidence type="ECO:0000259" key="2">
    <source>
        <dbReference type="Pfam" id="PF00665"/>
    </source>
</evidence>
<dbReference type="InterPro" id="IPR012337">
    <property type="entry name" value="RNaseH-like_sf"/>
</dbReference>
<dbReference type="EMBL" id="JBHSUA010000001">
    <property type="protein sequence ID" value="MFC6395382.1"/>
    <property type="molecule type" value="Genomic_DNA"/>
</dbReference>